<name>A0A071L8L3_PSEAI</name>
<reference evidence="14" key="7">
    <citation type="submission" date="2023-10" db="EMBL/GenBank/DDBJ databases">
        <title>Pathogen: clinical or host-associated sample.</title>
        <authorList>
            <person name="Hergert J."/>
            <person name="Casey R."/>
            <person name="Wagner J."/>
            <person name="Young E.L."/>
            <person name="Oakeson K.F."/>
        </authorList>
    </citation>
    <scope>NUCLEOTIDE SEQUENCE</scope>
    <source>
        <strain evidence="14">2021CK-01020</strain>
    </source>
</reference>
<evidence type="ECO:0000256" key="7">
    <source>
        <dbReference type="PIRSR" id="PIRSR000027-2"/>
    </source>
</evidence>
<feature type="binding site" description="covalent" evidence="7">
    <location>
        <position position="142"/>
    </location>
    <ligand>
        <name>heme c</name>
        <dbReference type="ChEBI" id="CHEBI:61717"/>
    </ligand>
</feature>
<keyword evidence="5 6" id="KW-0408">Iron</keyword>
<dbReference type="Proteomes" id="UP000433532">
    <property type="component" value="Unassembled WGS sequence"/>
</dbReference>
<reference evidence="14" key="6">
    <citation type="submission" date="2023-06" db="EMBL/GenBank/DDBJ databases">
        <authorList>
            <consortium name="Clinical and Environmental Microbiology Branch: Whole genome sequencing antimicrobial resistance pathogens in the healthcare setting"/>
        </authorList>
    </citation>
    <scope>NUCLEOTIDE SEQUENCE</scope>
    <source>
        <strain evidence="14">2021CK-01020</strain>
    </source>
</reference>
<accession>A0A1S1C6J2</accession>
<evidence type="ECO:0000256" key="6">
    <source>
        <dbReference type="PIRSR" id="PIRSR000027-1"/>
    </source>
</evidence>
<reference evidence="12" key="5">
    <citation type="submission" date="2020-01" db="EMBL/GenBank/DDBJ databases">
        <title>Bacteria Cultured from War Wounds Associated with the Conflict in Eastern Ukraine.</title>
        <authorList>
            <person name="Snesrud E."/>
            <person name="Galac M.R."/>
            <person name="Mc Gann P."/>
            <person name="Valentine K."/>
            <person name="Viacheslav K."/>
        </authorList>
    </citation>
    <scope>NUCLEOTIDE SEQUENCE</scope>
    <source>
        <strain evidence="12">VNMU148</strain>
    </source>
</reference>
<gene>
    <name evidence="13" type="ORF">CAZ10_18685</name>
    <name evidence="11" type="ORF">GNQ48_07215</name>
    <name evidence="12" type="ORF">GUL26_17855</name>
    <name evidence="14" type="ORF">L4V69_06335</name>
    <name evidence="10" type="ORF">PAERUG_P19_London_7_VIM_2_05_10_01970</name>
</gene>
<evidence type="ECO:0000256" key="3">
    <source>
        <dbReference type="ARBA" id="ARBA00022723"/>
    </source>
</evidence>
<dbReference type="EMBL" id="WXZT01000012">
    <property type="protein sequence ID" value="MZZ14115.1"/>
    <property type="molecule type" value="Genomic_DNA"/>
</dbReference>
<dbReference type="PIRSF" id="PIRSF000027">
    <property type="entry name" value="Cytc_c_prime"/>
    <property type="match status" value="1"/>
</dbReference>
<dbReference type="AlphaFoldDB" id="A0A071L8L3"/>
<feature type="signal peptide" evidence="9">
    <location>
        <begin position="1"/>
        <end position="17"/>
    </location>
</feature>
<dbReference type="EMBL" id="CVVU01000111">
    <property type="protein sequence ID" value="CRO56566.1"/>
    <property type="molecule type" value="Genomic_DNA"/>
</dbReference>
<dbReference type="EMBL" id="NFFZ01000009">
    <property type="protein sequence ID" value="OTI60310.1"/>
    <property type="molecule type" value="Genomic_DNA"/>
</dbReference>
<accession>A0A071L8L3</accession>
<keyword evidence="4" id="KW-0249">Electron transport</keyword>
<dbReference type="Proteomes" id="UP001297540">
    <property type="component" value="Chromosome"/>
</dbReference>
<dbReference type="SUPFAM" id="SSF47175">
    <property type="entry name" value="Cytochromes"/>
    <property type="match status" value="1"/>
</dbReference>
<evidence type="ECO:0000313" key="13">
    <source>
        <dbReference type="EMBL" id="OTI60310.1"/>
    </source>
</evidence>
<evidence type="ECO:0000313" key="12">
    <source>
        <dbReference type="EMBL" id="MZZ14115.1"/>
    </source>
</evidence>
<dbReference type="GO" id="GO:0009055">
    <property type="term" value="F:electron transfer activity"/>
    <property type="evidence" value="ECO:0007669"/>
    <property type="project" value="InterPro"/>
</dbReference>
<feature type="compositionally biased region" description="Basic and acidic residues" evidence="8">
    <location>
        <begin position="83"/>
        <end position="95"/>
    </location>
</feature>
<dbReference type="GO" id="GO:0042597">
    <property type="term" value="C:periplasmic space"/>
    <property type="evidence" value="ECO:0007669"/>
    <property type="project" value="InterPro"/>
</dbReference>
<evidence type="ECO:0000313" key="16">
    <source>
        <dbReference type="Proteomes" id="UP000194857"/>
    </source>
</evidence>
<dbReference type="RefSeq" id="WP_003110213.1">
    <property type="nucleotide sequence ID" value="NZ_AP014622.1"/>
</dbReference>
<keyword evidence="2 7" id="KW-0349">Heme</keyword>
<dbReference type="GO" id="GO:0022900">
    <property type="term" value="P:electron transport chain"/>
    <property type="evidence" value="ECO:0007669"/>
    <property type="project" value="InterPro"/>
</dbReference>
<dbReference type="Proteomes" id="UP000045039">
    <property type="component" value="Unassembled WGS sequence"/>
</dbReference>
<evidence type="ECO:0000313" key="10">
    <source>
        <dbReference type="EMBL" id="CRO56566.1"/>
    </source>
</evidence>
<dbReference type="InterPro" id="IPR012127">
    <property type="entry name" value="Cyt_c_prime"/>
</dbReference>
<evidence type="ECO:0000313" key="17">
    <source>
        <dbReference type="Proteomes" id="UP000433532"/>
    </source>
</evidence>
<evidence type="ECO:0000256" key="8">
    <source>
        <dbReference type="SAM" id="MobiDB-lite"/>
    </source>
</evidence>
<feature type="binding site" description="covalent" evidence="7">
    <location>
        <position position="145"/>
    </location>
    <ligand>
        <name>heme c</name>
        <dbReference type="ChEBI" id="CHEBI:61717"/>
    </ligand>
</feature>
<dbReference type="InterPro" id="IPR010980">
    <property type="entry name" value="Cyt_c/b562"/>
</dbReference>
<proteinExistence type="predicted"/>
<organism evidence="13 16">
    <name type="scientific">Pseudomonas aeruginosa</name>
    <dbReference type="NCBI Taxonomy" id="287"/>
    <lineage>
        <taxon>Bacteria</taxon>
        <taxon>Pseudomonadati</taxon>
        <taxon>Pseudomonadota</taxon>
        <taxon>Gammaproteobacteria</taxon>
        <taxon>Pseudomonadales</taxon>
        <taxon>Pseudomonadaceae</taxon>
        <taxon>Pseudomonas</taxon>
    </lineage>
</organism>
<reference evidence="10" key="2">
    <citation type="submission" date="2015-06" db="EMBL/GenBank/DDBJ databases">
        <authorList>
            <person name="Radhakrishnan R."/>
            <person name="Underwood A."/>
            <person name="Al-Shahib A."/>
        </authorList>
    </citation>
    <scope>NUCLEOTIDE SEQUENCE</scope>
    <source>
        <strain evidence="10">P19_London_7_VIM_2_05_10</strain>
    </source>
</reference>
<feature type="region of interest" description="Disordered" evidence="8">
    <location>
        <begin position="76"/>
        <end position="95"/>
    </location>
</feature>
<evidence type="ECO:0000256" key="5">
    <source>
        <dbReference type="ARBA" id="ARBA00023004"/>
    </source>
</evidence>
<evidence type="ECO:0000256" key="9">
    <source>
        <dbReference type="SAM" id="SignalP"/>
    </source>
</evidence>
<protein>
    <submittedName>
        <fullName evidence="10 13">Cytochrome C</fullName>
    </submittedName>
</protein>
<evidence type="ECO:0000256" key="2">
    <source>
        <dbReference type="ARBA" id="ARBA00022617"/>
    </source>
</evidence>
<evidence type="ECO:0000313" key="15">
    <source>
        <dbReference type="Proteomes" id="UP000045039"/>
    </source>
</evidence>
<dbReference type="EMBL" id="CP136986">
    <property type="protein sequence ID" value="WOS78760.1"/>
    <property type="molecule type" value="Genomic_DNA"/>
</dbReference>
<dbReference type="Proteomes" id="UP000644192">
    <property type="component" value="Unassembled WGS sequence"/>
</dbReference>
<reference evidence="13 16" key="3">
    <citation type="submission" date="2017-05" db="EMBL/GenBank/DDBJ databases">
        <authorList>
            <person name="Song R."/>
            <person name="Chenine A.L."/>
            <person name="Ruprecht R.M."/>
        </authorList>
    </citation>
    <scope>NUCLEOTIDE SEQUENCE [LARGE SCALE GENOMIC DNA]</scope>
    <source>
        <strain evidence="13 16">S567_C10_BS</strain>
    </source>
</reference>
<dbReference type="GO" id="GO:0020037">
    <property type="term" value="F:heme binding"/>
    <property type="evidence" value="ECO:0007669"/>
    <property type="project" value="InterPro"/>
</dbReference>
<dbReference type="PROSITE" id="PS51009">
    <property type="entry name" value="CYTCII"/>
    <property type="match status" value="1"/>
</dbReference>
<evidence type="ECO:0000256" key="1">
    <source>
        <dbReference type="ARBA" id="ARBA00022448"/>
    </source>
</evidence>
<dbReference type="OMA" id="WQHFPQV"/>
<keyword evidence="3 6" id="KW-0479">Metal-binding</keyword>
<dbReference type="Pfam" id="PF01322">
    <property type="entry name" value="Cytochrom_C_2"/>
    <property type="match status" value="1"/>
</dbReference>
<evidence type="ECO:0000313" key="11">
    <source>
        <dbReference type="EMBL" id="MUI34790.1"/>
    </source>
</evidence>
<feature type="binding site" description="axial binding residue" evidence="6">
    <location>
        <position position="146"/>
    </location>
    <ligand>
        <name>heme c</name>
        <dbReference type="ChEBI" id="CHEBI:61717"/>
    </ligand>
    <ligandPart>
        <name>Fe</name>
        <dbReference type="ChEBI" id="CHEBI:18248"/>
    </ligandPart>
</feature>
<dbReference type="EMBL" id="WOAD01000004">
    <property type="protein sequence ID" value="MUI34790.1"/>
    <property type="molecule type" value="Genomic_DNA"/>
</dbReference>
<dbReference type="Gene3D" id="1.20.120.10">
    <property type="entry name" value="Cytochrome c/b562"/>
    <property type="match status" value="1"/>
</dbReference>
<dbReference type="InterPro" id="IPR002321">
    <property type="entry name" value="Cyt_c_II"/>
</dbReference>
<dbReference type="GO" id="GO:0005506">
    <property type="term" value="F:iron ion binding"/>
    <property type="evidence" value="ECO:0007669"/>
    <property type="project" value="InterPro"/>
</dbReference>
<feature type="chain" id="PRO_5015027787" evidence="9">
    <location>
        <begin position="18"/>
        <end position="152"/>
    </location>
</feature>
<reference evidence="11 17" key="4">
    <citation type="submission" date="2019-11" db="EMBL/GenBank/DDBJ databases">
        <title>Genomes of ocular Pseudomonas aeruginosa isolates.</title>
        <authorList>
            <person name="Khan M."/>
            <person name="Rice S.A."/>
            <person name="Willcox M.D.P."/>
            <person name="Stapleton F."/>
        </authorList>
    </citation>
    <scope>NUCLEOTIDE SEQUENCE [LARGE SCALE GENOMIC DNA]</scope>
    <source>
        <strain evidence="11 17">PA221</strain>
    </source>
</reference>
<evidence type="ECO:0000313" key="14">
    <source>
        <dbReference type="EMBL" id="WOS78760.1"/>
    </source>
</evidence>
<dbReference type="Proteomes" id="UP000194857">
    <property type="component" value="Unassembled WGS sequence"/>
</dbReference>
<dbReference type="PROSITE" id="PS51257">
    <property type="entry name" value="PROKAR_LIPOPROTEIN"/>
    <property type="match status" value="1"/>
</dbReference>
<keyword evidence="9" id="KW-0732">Signal</keyword>
<comment type="PTM">
    <text evidence="7">Binds 1 heme group per subunit.</text>
</comment>
<evidence type="ECO:0000256" key="4">
    <source>
        <dbReference type="ARBA" id="ARBA00022982"/>
    </source>
</evidence>
<reference evidence="15" key="1">
    <citation type="submission" date="2015-06" db="EMBL/GenBank/DDBJ databases">
        <authorList>
            <person name="Radhakrishnan Rajesh"/>
            <person name="Underwood Anthony"/>
            <person name="Al-Shahib Ali"/>
        </authorList>
    </citation>
    <scope>NUCLEOTIDE SEQUENCE [LARGE SCALE GENOMIC DNA]</scope>
    <source>
        <strain evidence="15">P19_London_7_VIM_2_05_10</strain>
    </source>
</reference>
<dbReference type="SMR" id="A0A071L8L3"/>
<dbReference type="KEGG" id="paeb:NCGM1900_0554"/>
<keyword evidence="1" id="KW-0813">Transport</keyword>
<sequence>MKLKSLLVVLLAGVALSGCHRMDPNSPEAKRQAIFKEMLRTSEDMGGMLRGRLPFDAEKFRAGSAKLHQLADQPWQYFPSPKAGEEGEDTRAKDEVWQRQQEFKAATQVFIDAMNRLQDNTRQATPTPDGVRKDFAAVEDACEACHKKFRAL</sequence>